<feature type="site" description="Increases basicity of active site Tyr" evidence="2">
    <location>
        <position position="109"/>
    </location>
</feature>
<evidence type="ECO:0000313" key="4">
    <source>
        <dbReference type="Proteomes" id="UP000063699"/>
    </source>
</evidence>
<dbReference type="KEGG" id="kphy:AOZ06_30655"/>
<dbReference type="InterPro" id="IPR001088">
    <property type="entry name" value="Glyco_hydro_4"/>
</dbReference>
<evidence type="ECO:0000313" key="3">
    <source>
        <dbReference type="EMBL" id="ALG10678.1"/>
    </source>
</evidence>
<protein>
    <recommendedName>
        <fullName evidence="5">Alpha-glucosidase/alpha-galactosidase</fullName>
    </recommendedName>
</protein>
<dbReference type="EMBL" id="CP012752">
    <property type="protein sequence ID" value="ALG10678.1"/>
    <property type="molecule type" value="Genomic_DNA"/>
</dbReference>
<dbReference type="InterPro" id="IPR053715">
    <property type="entry name" value="GH4_Enzyme_sf"/>
</dbReference>
<dbReference type="Pfam" id="PF02056">
    <property type="entry name" value="Glyco_hydro_4"/>
    <property type="match status" value="1"/>
</dbReference>
<dbReference type="Gene3D" id="3.90.1820.10">
    <property type="entry name" value="AglA-like glucosidase"/>
    <property type="match status" value="1"/>
</dbReference>
<accession>A0A0N9I7S1</accession>
<dbReference type="RefSeq" id="WP_054292581.1">
    <property type="nucleotide sequence ID" value="NZ_CP012752.1"/>
</dbReference>
<dbReference type="InterPro" id="IPR036291">
    <property type="entry name" value="NAD(P)-bd_dom_sf"/>
</dbReference>
<dbReference type="GO" id="GO:0005975">
    <property type="term" value="P:carbohydrate metabolic process"/>
    <property type="evidence" value="ECO:0007669"/>
    <property type="project" value="InterPro"/>
</dbReference>
<dbReference type="AlphaFoldDB" id="A0A0N9I7S1"/>
<dbReference type="SUPFAM" id="SSF51735">
    <property type="entry name" value="NAD(P)-binding Rossmann-fold domains"/>
    <property type="match status" value="1"/>
</dbReference>
<organism evidence="3 4">
    <name type="scientific">Kibdelosporangium phytohabitans</name>
    <dbReference type="NCBI Taxonomy" id="860235"/>
    <lineage>
        <taxon>Bacteria</taxon>
        <taxon>Bacillati</taxon>
        <taxon>Actinomycetota</taxon>
        <taxon>Actinomycetes</taxon>
        <taxon>Pseudonocardiales</taxon>
        <taxon>Pseudonocardiaceae</taxon>
        <taxon>Kibdelosporangium</taxon>
    </lineage>
</organism>
<evidence type="ECO:0000256" key="1">
    <source>
        <dbReference type="ARBA" id="ARBA00023027"/>
    </source>
</evidence>
<dbReference type="STRING" id="860235.AOZ06_30655"/>
<keyword evidence="1" id="KW-0520">NAD</keyword>
<keyword evidence="4" id="KW-1185">Reference proteome</keyword>
<dbReference type="OrthoDB" id="9767022at2"/>
<name>A0A0N9I7S1_9PSEU</name>
<dbReference type="Proteomes" id="UP000063699">
    <property type="component" value="Chromosome"/>
</dbReference>
<reference evidence="3 4" key="1">
    <citation type="submission" date="2015-07" db="EMBL/GenBank/DDBJ databases">
        <title>Genome sequencing of Kibdelosporangium phytohabitans.</title>
        <authorList>
            <person name="Qin S."/>
            <person name="Xing K."/>
        </authorList>
    </citation>
    <scope>NUCLEOTIDE SEQUENCE [LARGE SCALE GENOMIC DNA]</scope>
    <source>
        <strain evidence="3 4">KLBMP1111</strain>
    </source>
</reference>
<dbReference type="PANTHER" id="PTHR32092">
    <property type="entry name" value="6-PHOSPHO-BETA-GLUCOSIDASE-RELATED"/>
    <property type="match status" value="1"/>
</dbReference>
<gene>
    <name evidence="3" type="ORF">AOZ06_30655</name>
</gene>
<dbReference type="PANTHER" id="PTHR32092:SF6">
    <property type="entry name" value="ALPHA-GALACTOSIDASE"/>
    <property type="match status" value="1"/>
</dbReference>
<dbReference type="PRINTS" id="PR00732">
    <property type="entry name" value="GLHYDRLASE4"/>
</dbReference>
<evidence type="ECO:0000256" key="2">
    <source>
        <dbReference type="PIRSR" id="PIRSR601088-4"/>
    </source>
</evidence>
<evidence type="ECO:0008006" key="5">
    <source>
        <dbReference type="Google" id="ProtNLM"/>
    </source>
</evidence>
<sequence>MTVISFAGAGSVEFTRDLIADILGFPELRDTELRMHDIDHSRLSTAEGVAHSVARQLGAPPKIVATADRRAALDGADLVVDIVQIGGLAATRTDFEVPARYGLRQTIADTPGVGGTFRALRTFPFLAELGADMTELCPDALLLN</sequence>
<dbReference type="GO" id="GO:0004553">
    <property type="term" value="F:hydrolase activity, hydrolyzing O-glycosyl compounds"/>
    <property type="evidence" value="ECO:0007669"/>
    <property type="project" value="InterPro"/>
</dbReference>
<proteinExistence type="predicted"/>